<dbReference type="GeneID" id="9940391"/>
<protein>
    <submittedName>
        <fullName evidence="1">Uncharacterized protein</fullName>
    </submittedName>
</protein>
<dbReference type="RefSeq" id="XP_003138588.2">
    <property type="nucleotide sequence ID" value="XM_003138540.2"/>
</dbReference>
<gene>
    <name evidence="1" type="ORF">LOAG_03003</name>
</gene>
<reference evidence="1" key="1">
    <citation type="submission" date="2012-04" db="EMBL/GenBank/DDBJ databases">
        <title>The Genome Sequence of Loa loa.</title>
        <authorList>
            <consortium name="The Broad Institute Genome Sequencing Platform"/>
            <consortium name="Broad Institute Genome Sequencing Center for Infectious Disease"/>
            <person name="Nutman T.B."/>
            <person name="Fink D.L."/>
            <person name="Russ C."/>
            <person name="Young S."/>
            <person name="Zeng Q."/>
            <person name="Gargeya S."/>
            <person name="Alvarado L."/>
            <person name="Berlin A."/>
            <person name="Chapman S.B."/>
            <person name="Chen Z."/>
            <person name="Freedman E."/>
            <person name="Gellesch M."/>
            <person name="Goldberg J."/>
            <person name="Griggs A."/>
            <person name="Gujja S."/>
            <person name="Heilman E.R."/>
            <person name="Heiman D."/>
            <person name="Howarth C."/>
            <person name="Mehta T."/>
            <person name="Neiman D."/>
            <person name="Pearson M."/>
            <person name="Roberts A."/>
            <person name="Saif S."/>
            <person name="Shea T."/>
            <person name="Shenoy N."/>
            <person name="Sisk P."/>
            <person name="Stolte C."/>
            <person name="Sykes S."/>
            <person name="White J."/>
            <person name="Yandava C."/>
            <person name="Haas B."/>
            <person name="Henn M.R."/>
            <person name="Nusbaum C."/>
            <person name="Birren B."/>
        </authorList>
    </citation>
    <scope>NUCLEOTIDE SEQUENCE [LARGE SCALE GENOMIC DNA]</scope>
</reference>
<name>A0A1S0U5N1_LOALO</name>
<dbReference type="InParanoid" id="A0A1S0U5N1"/>
<evidence type="ECO:0000313" key="1">
    <source>
        <dbReference type="EMBL" id="EFO25490.2"/>
    </source>
</evidence>
<dbReference type="EMBL" id="JH712550">
    <property type="protein sequence ID" value="EFO25490.2"/>
    <property type="molecule type" value="Genomic_DNA"/>
</dbReference>
<dbReference type="CTD" id="9940391"/>
<proteinExistence type="predicted"/>
<organism evidence="1">
    <name type="scientific">Loa loa</name>
    <name type="common">Eye worm</name>
    <name type="synonym">Filaria loa</name>
    <dbReference type="NCBI Taxonomy" id="7209"/>
    <lineage>
        <taxon>Eukaryota</taxon>
        <taxon>Metazoa</taxon>
        <taxon>Ecdysozoa</taxon>
        <taxon>Nematoda</taxon>
        <taxon>Chromadorea</taxon>
        <taxon>Rhabditida</taxon>
        <taxon>Spirurina</taxon>
        <taxon>Spiruromorpha</taxon>
        <taxon>Filarioidea</taxon>
        <taxon>Onchocercidae</taxon>
        <taxon>Loa</taxon>
    </lineage>
</organism>
<accession>A0A1S0U5N1</accession>
<sequence>MQKQARHRWVNFAHVGIRLRLPHSSCQYTNGYVAFAPLFATYASIQCNTPEQRKPLSNPTTAVPWRYWKPPIPIRIRSLDLVYCKEKVMTSIRPP</sequence>
<dbReference type="KEGG" id="loa:LOAG_03003"/>
<dbReference type="AlphaFoldDB" id="A0A1S0U5N1"/>